<feature type="transmembrane region" description="Helical" evidence="1">
    <location>
        <begin position="60"/>
        <end position="79"/>
    </location>
</feature>
<gene>
    <name evidence="2" type="ORF">MUCCIDRAFT_78304</name>
</gene>
<feature type="transmembrane region" description="Helical" evidence="1">
    <location>
        <begin position="34"/>
        <end position="54"/>
    </location>
</feature>
<keyword evidence="1" id="KW-1133">Transmembrane helix</keyword>
<keyword evidence="1" id="KW-0472">Membrane</keyword>
<dbReference type="VEuPathDB" id="FungiDB:MUCCIDRAFT_78304"/>
<dbReference type="AlphaFoldDB" id="A0A162QY88"/>
<keyword evidence="1" id="KW-0812">Transmembrane</keyword>
<feature type="transmembrane region" description="Helical" evidence="1">
    <location>
        <begin position="6"/>
        <end position="27"/>
    </location>
</feature>
<dbReference type="Proteomes" id="UP000077051">
    <property type="component" value="Unassembled WGS sequence"/>
</dbReference>
<organism evidence="2 3">
    <name type="scientific">Mucor lusitanicus CBS 277.49</name>
    <dbReference type="NCBI Taxonomy" id="747725"/>
    <lineage>
        <taxon>Eukaryota</taxon>
        <taxon>Fungi</taxon>
        <taxon>Fungi incertae sedis</taxon>
        <taxon>Mucoromycota</taxon>
        <taxon>Mucoromycotina</taxon>
        <taxon>Mucoromycetes</taxon>
        <taxon>Mucorales</taxon>
        <taxon>Mucorineae</taxon>
        <taxon>Mucoraceae</taxon>
        <taxon>Mucor</taxon>
    </lineage>
</organism>
<dbReference type="EMBL" id="AMYB01000002">
    <property type="protein sequence ID" value="OAD06660.1"/>
    <property type="molecule type" value="Genomic_DNA"/>
</dbReference>
<comment type="caution">
    <text evidence="2">The sequence shown here is derived from an EMBL/GenBank/DDBJ whole genome shotgun (WGS) entry which is preliminary data.</text>
</comment>
<proteinExistence type="predicted"/>
<name>A0A162QY88_MUCCL</name>
<accession>A0A162QY88</accession>
<evidence type="ECO:0000256" key="1">
    <source>
        <dbReference type="SAM" id="Phobius"/>
    </source>
</evidence>
<protein>
    <submittedName>
        <fullName evidence="2">Uncharacterized protein</fullName>
    </submittedName>
</protein>
<reference evidence="2 3" key="1">
    <citation type="submission" date="2015-06" db="EMBL/GenBank/DDBJ databases">
        <title>Expansion of signal transduction pathways in fungi by whole-genome duplication.</title>
        <authorList>
            <consortium name="DOE Joint Genome Institute"/>
            <person name="Corrochano L.M."/>
            <person name="Kuo A."/>
            <person name="Marcet-Houben M."/>
            <person name="Polaino S."/>
            <person name="Salamov A."/>
            <person name="Villalobos J.M."/>
            <person name="Alvarez M.I."/>
            <person name="Avalos J."/>
            <person name="Benito E.P."/>
            <person name="Benoit I."/>
            <person name="Burger G."/>
            <person name="Camino L.P."/>
            <person name="Canovas D."/>
            <person name="Cerda-Olmedo E."/>
            <person name="Cheng J.-F."/>
            <person name="Dominguez A."/>
            <person name="Elias M."/>
            <person name="Eslava A.P."/>
            <person name="Glaser F."/>
            <person name="Grimwood J."/>
            <person name="Gutierrez G."/>
            <person name="Heitman J."/>
            <person name="Henrissat B."/>
            <person name="Iturriaga E.A."/>
            <person name="Lang B.F."/>
            <person name="Lavin J.L."/>
            <person name="Lee S."/>
            <person name="Li W."/>
            <person name="Lindquist E."/>
            <person name="Lopez-Garcia S."/>
            <person name="Luque E.M."/>
            <person name="Marcos A.T."/>
            <person name="Martin J."/>
            <person name="Mccluskey K."/>
            <person name="Medina H.R."/>
            <person name="Miralles-Duran A."/>
            <person name="Miyazaki A."/>
            <person name="Munoz-Torres E."/>
            <person name="Oguiza J.A."/>
            <person name="Ohm R."/>
            <person name="Olmedo M."/>
            <person name="Orejas M."/>
            <person name="Ortiz-Castellanos L."/>
            <person name="Pisabarro A.G."/>
            <person name="Rodriguez-Romero J."/>
            <person name="Ruiz-Herrera J."/>
            <person name="Ruiz-Vazquez R."/>
            <person name="Sanz C."/>
            <person name="Schackwitz W."/>
            <person name="Schmutz J."/>
            <person name="Shahriari M."/>
            <person name="Shelest E."/>
            <person name="Silva-Franco F."/>
            <person name="Soanes D."/>
            <person name="Syed K."/>
            <person name="Tagua V.G."/>
            <person name="Talbot N.J."/>
            <person name="Thon M."/>
            <person name="De Vries R.P."/>
            <person name="Wiebenga A."/>
            <person name="Yadav J.S."/>
            <person name="Braun E.L."/>
            <person name="Baker S."/>
            <person name="Garre V."/>
            <person name="Horwitz B."/>
            <person name="Torres-Martinez S."/>
            <person name="Idnurm A."/>
            <person name="Herrera-Estrella A."/>
            <person name="Gabaldon T."/>
            <person name="Grigoriev I.V."/>
        </authorList>
    </citation>
    <scope>NUCLEOTIDE SEQUENCE [LARGE SCALE GENOMIC DNA]</scope>
    <source>
        <strain evidence="2 3">CBS 277.49</strain>
    </source>
</reference>
<evidence type="ECO:0000313" key="2">
    <source>
        <dbReference type="EMBL" id="OAD06660.1"/>
    </source>
</evidence>
<sequence>MLLTFLFFYLPLYLIKVAVLWTFQYLFGSVIFDCYSMLFCWLFFSLFLVAMVGSAPCRRVFLGVLKLGCCLLAAFFSSAGGVPGSCSAKDVTEPLSLASCIKLAVAAKAKAACATPAATLPSRPVVKAQPCPKLQPPAFFVKSLVSPFSVSAANRRMSSARRAARLLLANGSVRLAIANGSLVSFDRGLSLPGQSLSGFFGPALDGYPVAASVVGGCRYVGGVRRRRSAAAWPLRARGDGGRIRSLVVLLLANAGLCLASCPAPPASTTAHLERSAFGGVPHLTVSGRVKKPVVTGAAARKMRRAGVADALRLKQKRLALTGTVASTAAPTSVWPFLAATAAAAVGSVRGCVPRLPRLARVKKPVAKSATQRRMCRAGAKEALSLHQSRLAAAGAIARAASAARQNEKAARPIRAISRRRALASAATGSAFCAFVAPSALGVSASLLSASAVRPVSLVPDVGLTAVHPWLKSLLLVCSH</sequence>
<evidence type="ECO:0000313" key="3">
    <source>
        <dbReference type="Proteomes" id="UP000077051"/>
    </source>
</evidence>
<keyword evidence="3" id="KW-1185">Reference proteome</keyword>